<dbReference type="Pfam" id="PF00407">
    <property type="entry name" value="Bet_v_1"/>
    <property type="match status" value="2"/>
</dbReference>
<organism evidence="2 3">
    <name type="scientific">Cucurbita moschata</name>
    <name type="common">Winter crookneck squash</name>
    <name type="synonym">Cucurbita pepo var. moschata</name>
    <dbReference type="NCBI Taxonomy" id="3662"/>
    <lineage>
        <taxon>Eukaryota</taxon>
        <taxon>Viridiplantae</taxon>
        <taxon>Streptophyta</taxon>
        <taxon>Embryophyta</taxon>
        <taxon>Tracheophyta</taxon>
        <taxon>Spermatophyta</taxon>
        <taxon>Magnoliopsida</taxon>
        <taxon>eudicotyledons</taxon>
        <taxon>Gunneridae</taxon>
        <taxon>Pentapetalae</taxon>
        <taxon>rosids</taxon>
        <taxon>fabids</taxon>
        <taxon>Cucurbitales</taxon>
        <taxon>Cucurbitaceae</taxon>
        <taxon>Cucurbiteae</taxon>
        <taxon>Cucurbita</taxon>
    </lineage>
</organism>
<name>A0A6J1FMJ6_CUCMO</name>
<dbReference type="SMART" id="SM01037">
    <property type="entry name" value="Bet_v_1"/>
    <property type="match status" value="2"/>
</dbReference>
<dbReference type="InterPro" id="IPR000916">
    <property type="entry name" value="Bet_v_I/MLP"/>
</dbReference>
<dbReference type="GO" id="GO:0006952">
    <property type="term" value="P:defense response"/>
    <property type="evidence" value="ECO:0007669"/>
    <property type="project" value="InterPro"/>
</dbReference>
<dbReference type="GeneID" id="111447174"/>
<accession>A0A6J1FMJ6</accession>
<dbReference type="Gene3D" id="3.30.530.20">
    <property type="match status" value="2"/>
</dbReference>
<feature type="domain" description="Bet v I/Major latex protein" evidence="1">
    <location>
        <begin position="2"/>
        <end position="151"/>
    </location>
</feature>
<gene>
    <name evidence="3" type="primary">LOC111447174</name>
</gene>
<protein>
    <submittedName>
        <fullName evidence="3">MLP-like protein 28</fullName>
    </submittedName>
</protein>
<dbReference type="SMR" id="A0A6J1FMJ6"/>
<feature type="domain" description="Bet v I/Major latex protein" evidence="1">
    <location>
        <begin position="161"/>
        <end position="310"/>
    </location>
</feature>
<dbReference type="SUPFAM" id="SSF55961">
    <property type="entry name" value="Bet v1-like"/>
    <property type="match status" value="2"/>
</dbReference>
<keyword evidence="2" id="KW-1185">Reference proteome</keyword>
<dbReference type="KEGG" id="cmos:111447174"/>
<evidence type="ECO:0000313" key="3">
    <source>
        <dbReference type="RefSeq" id="XP_022941966.1"/>
    </source>
</evidence>
<dbReference type="InterPro" id="IPR023393">
    <property type="entry name" value="START-like_dom_sf"/>
</dbReference>
<dbReference type="AlphaFoldDB" id="A0A6J1FMJ6"/>
<dbReference type="CDD" id="cd07816">
    <property type="entry name" value="Bet_v1-like"/>
    <property type="match status" value="2"/>
</dbReference>
<dbReference type="RefSeq" id="XP_022941966.1">
    <property type="nucleotide sequence ID" value="XM_023086198.1"/>
</dbReference>
<evidence type="ECO:0000259" key="1">
    <source>
        <dbReference type="SMART" id="SM01037"/>
    </source>
</evidence>
<evidence type="ECO:0000313" key="2">
    <source>
        <dbReference type="Proteomes" id="UP000504609"/>
    </source>
</evidence>
<proteinExistence type="predicted"/>
<sequence length="310" mass="34767">MSLLGKLEGETEIKAPASKFYEIFCNRPHHISNISGDKIQGCKLEEGEWGTVGSIIYWNYCHDGEAKVAKHLIEAVDEEKNMIRLKVLESDLLKHYKTFKGTFEATPKGIGSVVHCVLEYEKLHGGIPDSNSILQFCLDLCKDLGAGLTEDNFVSHINRMSLLGKVEADIEMKAPASKLFEIIHKNPHHLSNVSGDKVEGVKLHEGEWGKVGSIINWNYYHDGEAKVAKHLIEAVDEEKHMITFKVLQSDLLKHYKTFKFRCQVTPKGKGSVVHCGLEYEKLHGNVPDAHSMLHLCVALCKDLEAHLMEG</sequence>
<dbReference type="PANTHER" id="PTHR31907">
    <property type="entry name" value="MLP-LIKE PROTEIN 423"/>
    <property type="match status" value="1"/>
</dbReference>
<dbReference type="Proteomes" id="UP000504609">
    <property type="component" value="Unplaced"/>
</dbReference>
<reference evidence="3" key="1">
    <citation type="submission" date="2025-08" db="UniProtKB">
        <authorList>
            <consortium name="RefSeq"/>
        </authorList>
    </citation>
    <scope>IDENTIFICATION</scope>
    <source>
        <tissue evidence="3">Young leaves</tissue>
    </source>
</reference>
<dbReference type="InterPro" id="IPR051761">
    <property type="entry name" value="MLP-like_ligand-binding"/>
</dbReference>